<reference evidence="1" key="1">
    <citation type="submission" date="2021-06" db="EMBL/GenBank/DDBJ databases">
        <authorList>
            <person name="Kallberg Y."/>
            <person name="Tangrot J."/>
            <person name="Rosling A."/>
        </authorList>
    </citation>
    <scope>NUCLEOTIDE SEQUENCE</scope>
    <source>
        <strain evidence="1">FL130A</strain>
    </source>
</reference>
<dbReference type="EMBL" id="CAJVPS010035176">
    <property type="protein sequence ID" value="CAG8740792.1"/>
    <property type="molecule type" value="Genomic_DNA"/>
</dbReference>
<protein>
    <submittedName>
        <fullName evidence="1">6115_t:CDS:1</fullName>
    </submittedName>
</protein>
<evidence type="ECO:0000313" key="1">
    <source>
        <dbReference type="EMBL" id="CAG8740792.1"/>
    </source>
</evidence>
<keyword evidence="2" id="KW-1185">Reference proteome</keyword>
<accession>A0A9N9NLS6</accession>
<gene>
    <name evidence="1" type="ORF">ALEPTO_LOCUS12954</name>
</gene>
<dbReference type="Proteomes" id="UP000789508">
    <property type="component" value="Unassembled WGS sequence"/>
</dbReference>
<name>A0A9N9NLS6_9GLOM</name>
<organism evidence="1 2">
    <name type="scientific">Ambispora leptoticha</name>
    <dbReference type="NCBI Taxonomy" id="144679"/>
    <lineage>
        <taxon>Eukaryota</taxon>
        <taxon>Fungi</taxon>
        <taxon>Fungi incertae sedis</taxon>
        <taxon>Mucoromycota</taxon>
        <taxon>Glomeromycotina</taxon>
        <taxon>Glomeromycetes</taxon>
        <taxon>Archaeosporales</taxon>
        <taxon>Ambisporaceae</taxon>
        <taxon>Ambispora</taxon>
    </lineage>
</organism>
<proteinExistence type="predicted"/>
<evidence type="ECO:0000313" key="2">
    <source>
        <dbReference type="Proteomes" id="UP000789508"/>
    </source>
</evidence>
<sequence>DPQNKMKTNSASTISTNYNTSNILTYSQATKQNLTGNQMQLDEDPI</sequence>
<feature type="non-terminal residue" evidence="1">
    <location>
        <position position="1"/>
    </location>
</feature>
<comment type="caution">
    <text evidence="1">The sequence shown here is derived from an EMBL/GenBank/DDBJ whole genome shotgun (WGS) entry which is preliminary data.</text>
</comment>
<dbReference type="AlphaFoldDB" id="A0A9N9NLS6"/>